<dbReference type="InterPro" id="IPR021538">
    <property type="entry name" value="Syntaxin-5_N"/>
</dbReference>
<evidence type="ECO:0000256" key="8">
    <source>
        <dbReference type="ARBA" id="ARBA00023136"/>
    </source>
</evidence>
<proteinExistence type="inferred from homology"/>
<evidence type="ECO:0000259" key="11">
    <source>
        <dbReference type="PROSITE" id="PS50192"/>
    </source>
</evidence>
<evidence type="ECO:0000256" key="10">
    <source>
        <dbReference type="SAM" id="Phobius"/>
    </source>
</evidence>
<feature type="region of interest" description="Disordered" evidence="9">
    <location>
        <begin position="216"/>
        <end position="270"/>
    </location>
</feature>
<dbReference type="InterPro" id="IPR006012">
    <property type="entry name" value="Syntaxin/epimorphin_CS"/>
</dbReference>
<keyword evidence="8 10" id="KW-0472">Membrane</keyword>
<dbReference type="Proteomes" id="UP001497444">
    <property type="component" value="Chromosome 3"/>
</dbReference>
<feature type="compositionally biased region" description="Polar residues" evidence="9">
    <location>
        <begin position="237"/>
        <end position="246"/>
    </location>
</feature>
<evidence type="ECO:0000256" key="4">
    <source>
        <dbReference type="ARBA" id="ARBA00022692"/>
    </source>
</evidence>
<feature type="compositionally biased region" description="Basic and acidic residues" evidence="9">
    <location>
        <begin position="12"/>
        <end position="28"/>
    </location>
</feature>
<feature type="compositionally biased region" description="Polar residues" evidence="9">
    <location>
        <begin position="44"/>
        <end position="55"/>
    </location>
</feature>
<feature type="transmembrane region" description="Helical" evidence="10">
    <location>
        <begin position="347"/>
        <end position="367"/>
    </location>
</feature>
<keyword evidence="13" id="KW-1185">Reference proteome</keyword>
<keyword evidence="6 10" id="KW-1133">Transmembrane helix</keyword>
<comment type="similarity">
    <text evidence="2">Belongs to the syntaxin family.</text>
</comment>
<keyword evidence="5" id="KW-0653">Protein transport</keyword>
<dbReference type="SUPFAM" id="SSF47661">
    <property type="entry name" value="t-snare proteins"/>
    <property type="match status" value="1"/>
</dbReference>
<name>A0ABP0WUM2_9BRYO</name>
<comment type="subcellular location">
    <subcellularLocation>
        <location evidence="1">Membrane</location>
        <topology evidence="1">Single-pass type IV membrane protein</topology>
    </subcellularLocation>
</comment>
<evidence type="ECO:0000256" key="9">
    <source>
        <dbReference type="SAM" id="MobiDB-lite"/>
    </source>
</evidence>
<dbReference type="PROSITE" id="PS00914">
    <property type="entry name" value="SYNTAXIN"/>
    <property type="match status" value="1"/>
</dbReference>
<dbReference type="InterPro" id="IPR000727">
    <property type="entry name" value="T_SNARE_dom"/>
</dbReference>
<dbReference type="Gene3D" id="1.20.58.70">
    <property type="match status" value="1"/>
</dbReference>
<organism evidence="12 13">
    <name type="scientific">Sphagnum jensenii</name>
    <dbReference type="NCBI Taxonomy" id="128206"/>
    <lineage>
        <taxon>Eukaryota</taxon>
        <taxon>Viridiplantae</taxon>
        <taxon>Streptophyta</taxon>
        <taxon>Embryophyta</taxon>
        <taxon>Bryophyta</taxon>
        <taxon>Sphagnophytina</taxon>
        <taxon>Sphagnopsida</taxon>
        <taxon>Sphagnales</taxon>
        <taxon>Sphagnaceae</taxon>
        <taxon>Sphagnum</taxon>
    </lineage>
</organism>
<feature type="region of interest" description="Disordered" evidence="9">
    <location>
        <begin position="1"/>
        <end position="72"/>
    </location>
</feature>
<accession>A0ABP0WUM2</accession>
<dbReference type="InterPro" id="IPR045242">
    <property type="entry name" value="Syntaxin"/>
</dbReference>
<dbReference type="Pfam" id="PF11416">
    <property type="entry name" value="Syntaxin-5_N"/>
    <property type="match status" value="1"/>
</dbReference>
<keyword evidence="4 10" id="KW-0812">Transmembrane</keyword>
<protein>
    <recommendedName>
        <fullName evidence="11">t-SNARE coiled-coil homology domain-containing protein</fullName>
    </recommendedName>
</protein>
<dbReference type="EMBL" id="OZ020098">
    <property type="protein sequence ID" value="CAK9270543.1"/>
    <property type="molecule type" value="Genomic_DNA"/>
</dbReference>
<evidence type="ECO:0000313" key="13">
    <source>
        <dbReference type="Proteomes" id="UP001497444"/>
    </source>
</evidence>
<evidence type="ECO:0000256" key="5">
    <source>
        <dbReference type="ARBA" id="ARBA00022927"/>
    </source>
</evidence>
<feature type="compositionally biased region" description="Low complexity" evidence="9">
    <location>
        <begin position="30"/>
        <end position="43"/>
    </location>
</feature>
<evidence type="ECO:0000256" key="3">
    <source>
        <dbReference type="ARBA" id="ARBA00022448"/>
    </source>
</evidence>
<dbReference type="PANTHER" id="PTHR19957:SF3">
    <property type="entry name" value="SYNTAXIN-5"/>
    <property type="match status" value="1"/>
</dbReference>
<dbReference type="PROSITE" id="PS50192">
    <property type="entry name" value="T_SNARE"/>
    <property type="match status" value="1"/>
</dbReference>
<dbReference type="PANTHER" id="PTHR19957">
    <property type="entry name" value="SYNTAXIN"/>
    <property type="match status" value="1"/>
</dbReference>
<keyword evidence="7" id="KW-0175">Coiled coil</keyword>
<feature type="compositionally biased region" description="Low complexity" evidence="9">
    <location>
        <begin position="260"/>
        <end position="270"/>
    </location>
</feature>
<keyword evidence="3" id="KW-0813">Transport</keyword>
<sequence length="368" mass="40320">MAFSAGSLPPSSRRDRTSEFHAIADRLRKSTPSSSLSSSANGSTVNGSSSATTSNGHHHHEQPSRLHGPEFVGSTQSEFNKRASRIGLSIHQTSQKLSKLTKLAKRTSMFDDPAVEIQDLTSVIKQDITALNAAISELQVLCDSRNEAANRTKHSSEHSTTIVDDLKSRLMSTTKDFKDVLTMRTENLKVHENRRQIFSATASKDQTNPFARQHPLAAASSTSTNPLSGSHAPWANGATSNSQLFSSRRRSTLEGSEPKAAQGQGQMQQQMVPVQDSYMQNRAEALQNVESTIVELSNIFSQLATMVAQQGEMAIRIDENMDDTLANVEGAQGQLLKYLNSISSNRWLIIKIFFVLVAFLLVFVVFVA</sequence>
<dbReference type="SMART" id="SM00397">
    <property type="entry name" value="t_SNARE"/>
    <property type="match status" value="1"/>
</dbReference>
<gene>
    <name evidence="12" type="ORF">CSSPJE1EN1_LOCUS16021</name>
</gene>
<evidence type="ECO:0000256" key="7">
    <source>
        <dbReference type="ARBA" id="ARBA00023054"/>
    </source>
</evidence>
<evidence type="ECO:0000313" key="12">
    <source>
        <dbReference type="EMBL" id="CAK9270543.1"/>
    </source>
</evidence>
<dbReference type="CDD" id="cd15844">
    <property type="entry name" value="SNARE_syntaxin5"/>
    <property type="match status" value="1"/>
</dbReference>
<feature type="compositionally biased region" description="Polar residues" evidence="9">
    <location>
        <begin position="219"/>
        <end position="228"/>
    </location>
</feature>
<dbReference type="Pfam" id="PF05739">
    <property type="entry name" value="SNARE"/>
    <property type="match status" value="1"/>
</dbReference>
<reference evidence="12" key="1">
    <citation type="submission" date="2024-02" db="EMBL/GenBank/DDBJ databases">
        <authorList>
            <consortium name="ELIXIR-Norway"/>
            <consortium name="Elixir Norway"/>
        </authorList>
    </citation>
    <scope>NUCLEOTIDE SEQUENCE</scope>
</reference>
<evidence type="ECO:0000256" key="2">
    <source>
        <dbReference type="ARBA" id="ARBA00009063"/>
    </source>
</evidence>
<dbReference type="InterPro" id="IPR010989">
    <property type="entry name" value="SNARE"/>
</dbReference>
<evidence type="ECO:0000256" key="1">
    <source>
        <dbReference type="ARBA" id="ARBA00004211"/>
    </source>
</evidence>
<feature type="domain" description="T-SNARE coiled-coil homology" evidence="11">
    <location>
        <begin position="276"/>
        <end position="338"/>
    </location>
</feature>
<evidence type="ECO:0000256" key="6">
    <source>
        <dbReference type="ARBA" id="ARBA00022989"/>
    </source>
</evidence>